<evidence type="ECO:0000256" key="5">
    <source>
        <dbReference type="PROSITE-ProRule" id="PRU01213"/>
    </source>
</evidence>
<dbReference type="PROSITE" id="PS50893">
    <property type="entry name" value="ABC_TRANSPORTER_2"/>
    <property type="match status" value="1"/>
</dbReference>
<dbReference type="GO" id="GO:0016887">
    <property type="term" value="F:ATP hydrolysis activity"/>
    <property type="evidence" value="ECO:0007669"/>
    <property type="project" value="InterPro"/>
</dbReference>
<evidence type="ECO:0000313" key="9">
    <source>
        <dbReference type="Proteomes" id="UP000465241"/>
    </source>
</evidence>
<dbReference type="Pfam" id="PF03459">
    <property type="entry name" value="TOBE"/>
    <property type="match status" value="1"/>
</dbReference>
<evidence type="ECO:0000256" key="2">
    <source>
        <dbReference type="ARBA" id="ARBA00022505"/>
    </source>
</evidence>
<accession>A0A7I9WT92</accession>
<dbReference type="EMBL" id="BLKT01000003">
    <property type="protein sequence ID" value="GFG60823.1"/>
    <property type="molecule type" value="Genomic_DNA"/>
</dbReference>
<keyword evidence="1" id="KW-0813">Transport</keyword>
<evidence type="ECO:0000259" key="6">
    <source>
        <dbReference type="PROSITE" id="PS50893"/>
    </source>
</evidence>
<reference evidence="8 9" key="1">
    <citation type="journal article" date="2019" name="Emerg. Microbes Infect.">
        <title>Comprehensive subspecies identification of 175 nontuberculous mycobacteria species based on 7547 genomic profiles.</title>
        <authorList>
            <person name="Matsumoto Y."/>
            <person name="Kinjo T."/>
            <person name="Motooka D."/>
            <person name="Nabeya D."/>
            <person name="Jung N."/>
            <person name="Uechi K."/>
            <person name="Horii T."/>
            <person name="Iida T."/>
            <person name="Fujita J."/>
            <person name="Nakamura S."/>
        </authorList>
    </citation>
    <scope>NUCLEOTIDE SEQUENCE [LARGE SCALE GENOMIC DNA]</scope>
    <source>
        <strain evidence="8 9">JCM 13392</strain>
    </source>
</reference>
<dbReference type="Proteomes" id="UP000465241">
    <property type="component" value="Unassembled WGS sequence"/>
</dbReference>
<dbReference type="Pfam" id="PF00005">
    <property type="entry name" value="ABC_tran"/>
    <property type="match status" value="1"/>
</dbReference>
<dbReference type="PANTHER" id="PTHR42781:SF4">
    <property type="entry name" value="SPERMIDINE_PUTRESCINE IMPORT ATP-BINDING PROTEIN POTA"/>
    <property type="match status" value="1"/>
</dbReference>
<dbReference type="InterPro" id="IPR017871">
    <property type="entry name" value="ABC_transporter-like_CS"/>
</dbReference>
<keyword evidence="3" id="KW-0547">Nucleotide-binding</keyword>
<keyword evidence="9" id="KW-1185">Reference proteome</keyword>
<feature type="domain" description="Mop" evidence="7">
    <location>
        <begin position="287"/>
        <end position="355"/>
    </location>
</feature>
<dbReference type="InterPro" id="IPR004606">
    <property type="entry name" value="Mop_domain"/>
</dbReference>
<dbReference type="GO" id="GO:0005524">
    <property type="term" value="F:ATP binding"/>
    <property type="evidence" value="ECO:0007669"/>
    <property type="project" value="UniProtKB-KW"/>
</dbReference>
<dbReference type="AlphaFoldDB" id="A0A7I9WT92"/>
<protein>
    <submittedName>
        <fullName evidence="8">Molybdenum ABC transporter ATP-binding protein</fullName>
    </submittedName>
</protein>
<organism evidence="8 9">
    <name type="scientific">Mycolicibacterium murale</name>
    <dbReference type="NCBI Taxonomy" id="182220"/>
    <lineage>
        <taxon>Bacteria</taxon>
        <taxon>Bacillati</taxon>
        <taxon>Actinomycetota</taxon>
        <taxon>Actinomycetes</taxon>
        <taxon>Mycobacteriales</taxon>
        <taxon>Mycobacteriaceae</taxon>
        <taxon>Mycolicibacterium</taxon>
    </lineage>
</organism>
<dbReference type="PROSITE" id="PS51866">
    <property type="entry name" value="MOP"/>
    <property type="match status" value="1"/>
</dbReference>
<proteinExistence type="predicted"/>
<dbReference type="InterPro" id="IPR008995">
    <property type="entry name" value="Mo/tungstate-bd_C_term_dom"/>
</dbReference>
<dbReference type="Gene3D" id="2.40.50.100">
    <property type="match status" value="1"/>
</dbReference>
<keyword evidence="4 8" id="KW-0067">ATP-binding</keyword>
<evidence type="ECO:0000256" key="1">
    <source>
        <dbReference type="ARBA" id="ARBA00022448"/>
    </source>
</evidence>
<name>A0A7I9WT92_9MYCO</name>
<keyword evidence="2 5" id="KW-0500">Molybdenum</keyword>
<evidence type="ECO:0000256" key="3">
    <source>
        <dbReference type="ARBA" id="ARBA00022741"/>
    </source>
</evidence>
<comment type="caution">
    <text evidence="8">The sequence shown here is derived from an EMBL/GenBank/DDBJ whole genome shotgun (WGS) entry which is preliminary data.</text>
</comment>
<dbReference type="SMART" id="SM00382">
    <property type="entry name" value="AAA"/>
    <property type="match status" value="1"/>
</dbReference>
<dbReference type="SUPFAM" id="SSF50331">
    <property type="entry name" value="MOP-like"/>
    <property type="match status" value="1"/>
</dbReference>
<gene>
    <name evidence="8" type="ORF">MMUR_49590</name>
</gene>
<dbReference type="PROSITE" id="PS00211">
    <property type="entry name" value="ABC_TRANSPORTER_1"/>
    <property type="match status" value="1"/>
</dbReference>
<dbReference type="RefSeq" id="WP_193490792.1">
    <property type="nucleotide sequence ID" value="NZ_BAAAMC010000019.1"/>
</dbReference>
<evidence type="ECO:0000313" key="8">
    <source>
        <dbReference type="EMBL" id="GFG60823.1"/>
    </source>
</evidence>
<dbReference type="SUPFAM" id="SSF52540">
    <property type="entry name" value="P-loop containing nucleoside triphosphate hydrolases"/>
    <property type="match status" value="1"/>
</dbReference>
<dbReference type="InterPro" id="IPR027417">
    <property type="entry name" value="P-loop_NTPase"/>
</dbReference>
<dbReference type="InterPro" id="IPR050093">
    <property type="entry name" value="ABC_SmlMolc_Importer"/>
</dbReference>
<dbReference type="InterPro" id="IPR003593">
    <property type="entry name" value="AAA+_ATPase"/>
</dbReference>
<dbReference type="PANTHER" id="PTHR42781">
    <property type="entry name" value="SPERMIDINE/PUTRESCINE IMPORT ATP-BINDING PROTEIN POTA"/>
    <property type="match status" value="1"/>
</dbReference>
<dbReference type="InterPro" id="IPR005116">
    <property type="entry name" value="Transp-assoc_OB_typ1"/>
</dbReference>
<sequence>MSGLDMRARLDSRAVDVELSLDDGDVLAVLGANGAGKSTVLSLIAGLLRPDSGRITLGEDVVTDTEAGVFVRPHARGVAMLAQQALLFPHMSVAANVAYGPRCRGLGRAHARSVAHQWLQTVDAADLADRRPAQLSGGQAQRVAIARALAAEPQVLLLDEPMAALDVTAAPAVRRVLRSVLRDGGRTAVMVTHDLLDALGVANKVIVIDGGRIVERGSVRDVLTTPRSEFAARIAGVNLISGVVRTPGTLTTAWGAEVVGVGEVEPGSAAVALFHPSAVSVHPDHPHGSPRNVVPVTITEMDLIGGSVRVRGADQPDGGTGLAADVTVAAATDLDLAPGRRAYFAVKAHEVQLLSISK</sequence>
<evidence type="ECO:0000259" key="7">
    <source>
        <dbReference type="PROSITE" id="PS51866"/>
    </source>
</evidence>
<dbReference type="GO" id="GO:0015689">
    <property type="term" value="P:molybdate ion transport"/>
    <property type="evidence" value="ECO:0007669"/>
    <property type="project" value="InterPro"/>
</dbReference>
<feature type="domain" description="ABC transporter" evidence="6">
    <location>
        <begin position="1"/>
        <end position="235"/>
    </location>
</feature>
<dbReference type="InterPro" id="IPR003439">
    <property type="entry name" value="ABC_transporter-like_ATP-bd"/>
</dbReference>
<evidence type="ECO:0000256" key="4">
    <source>
        <dbReference type="ARBA" id="ARBA00022840"/>
    </source>
</evidence>
<dbReference type="Gene3D" id="3.40.50.300">
    <property type="entry name" value="P-loop containing nucleotide triphosphate hydrolases"/>
    <property type="match status" value="1"/>
</dbReference>